<gene>
    <name evidence="2" type="ORF">FNK824_LOCUS1791</name>
</gene>
<dbReference type="PANTHER" id="PTHR34094">
    <property type="match status" value="1"/>
</dbReference>
<evidence type="ECO:0000313" key="2">
    <source>
        <dbReference type="EMBL" id="CAF3567909.1"/>
    </source>
</evidence>
<comment type="caution">
    <text evidence="2">The sequence shown here is derived from an EMBL/GenBank/DDBJ whole genome shotgun (WGS) entry which is preliminary data.</text>
</comment>
<reference evidence="2" key="1">
    <citation type="submission" date="2021-02" db="EMBL/GenBank/DDBJ databases">
        <authorList>
            <person name="Nowell W R."/>
        </authorList>
    </citation>
    <scope>NUCLEOTIDE SEQUENCE</scope>
</reference>
<dbReference type="InterPro" id="IPR025164">
    <property type="entry name" value="Toastrack_DUF4097"/>
</dbReference>
<feature type="domain" description="DUF4097" evidence="1">
    <location>
        <begin position="116"/>
        <end position="245"/>
    </location>
</feature>
<protein>
    <recommendedName>
        <fullName evidence="1">DUF4097 domain-containing protein</fullName>
    </recommendedName>
</protein>
<dbReference type="Proteomes" id="UP000663874">
    <property type="component" value="Unassembled WGS sequence"/>
</dbReference>
<evidence type="ECO:0000313" key="3">
    <source>
        <dbReference type="Proteomes" id="UP000663874"/>
    </source>
</evidence>
<feature type="non-terminal residue" evidence="2">
    <location>
        <position position="1"/>
    </location>
</feature>
<dbReference type="AlphaFoldDB" id="A0A818L1L2"/>
<evidence type="ECO:0000259" key="1">
    <source>
        <dbReference type="Pfam" id="PF13349"/>
    </source>
</evidence>
<proteinExistence type="predicted"/>
<organism evidence="2 3">
    <name type="scientific">Rotaria sordida</name>
    <dbReference type="NCBI Taxonomy" id="392033"/>
    <lineage>
        <taxon>Eukaryota</taxon>
        <taxon>Metazoa</taxon>
        <taxon>Spiralia</taxon>
        <taxon>Gnathifera</taxon>
        <taxon>Rotifera</taxon>
        <taxon>Eurotatoria</taxon>
        <taxon>Bdelloidea</taxon>
        <taxon>Philodinida</taxon>
        <taxon>Philodinidae</taxon>
        <taxon>Rotaria</taxon>
    </lineage>
</organism>
<sequence length="399" mass="44782">YAMIFCSHIIPLTLHHHLKRSVVNLFKQPWRFFGGIDTSPSNIMRNAQVQTIYTDTLNIPNQGRLEVRCPFNLHIAPIQSTDFPRLDKAFFTIYGDSGFKFSKETWNKLFKFSTVFSSDNRTLRVTGDFTESGEKELSEQAHTLEVYCQIPPHYELDINCMDNNNVNVEHLQSPRVHIQTKRGECSLKNIIAESIVVHSQTGNIKCLGSLHGTIDLSTERDGIIQASKLQGGFIRLKVENSDVRVRSIYSENFFIQGQNGNFRLGNLHGHGIVDLNSGSIKIASIEGDISLQCEKGNVNAFFSSTNLSTIRVQQGDVQLGIVDTMGIRLNLVGKRVQIAEDAEHFHTETIRKGGIVQVQGFISDESASASIDVNAPKGTVQVHLRDWFSTLKLDRHVDQ</sequence>
<name>A0A818L1L2_9BILA</name>
<dbReference type="Pfam" id="PF13349">
    <property type="entry name" value="DUF4097"/>
    <property type="match status" value="1"/>
</dbReference>
<dbReference type="PANTHER" id="PTHR34094:SF1">
    <property type="entry name" value="PROTEIN FAM185A"/>
    <property type="match status" value="1"/>
</dbReference>
<dbReference type="EMBL" id="CAJOBE010000099">
    <property type="protein sequence ID" value="CAF3567909.1"/>
    <property type="molecule type" value="Genomic_DNA"/>
</dbReference>
<accession>A0A818L1L2</accession>